<dbReference type="PRINTS" id="PR00105">
    <property type="entry name" value="C5METTRFRASE"/>
</dbReference>
<dbReference type="SUPFAM" id="SSF53335">
    <property type="entry name" value="S-adenosyl-L-methionine-dependent methyltransferases"/>
    <property type="match status" value="1"/>
</dbReference>
<dbReference type="EC" id="2.1.1.37" evidence="7"/>
<protein>
    <recommendedName>
        <fullName evidence="7">Cytosine-specific methyltransferase</fullName>
        <ecNumber evidence="7">2.1.1.37</ecNumber>
    </recommendedName>
</protein>
<dbReference type="GO" id="GO:0044027">
    <property type="term" value="P:negative regulation of gene expression via chromosomal CpG island methylation"/>
    <property type="evidence" value="ECO:0007669"/>
    <property type="project" value="TreeGrafter"/>
</dbReference>
<dbReference type="GO" id="GO:0032259">
    <property type="term" value="P:methylation"/>
    <property type="evidence" value="ECO:0007669"/>
    <property type="project" value="UniProtKB-KW"/>
</dbReference>
<evidence type="ECO:0000256" key="6">
    <source>
        <dbReference type="RuleBase" id="RU000416"/>
    </source>
</evidence>
<proteinExistence type="inferred from homology"/>
<keyword evidence="4" id="KW-0680">Restriction system</keyword>
<dbReference type="GO" id="GO:0003886">
    <property type="term" value="F:DNA (cytosine-5-)-methyltransferase activity"/>
    <property type="evidence" value="ECO:0007669"/>
    <property type="project" value="UniProtKB-EC"/>
</dbReference>
<dbReference type="InterPro" id="IPR018117">
    <property type="entry name" value="C5_DNA_meth_AS"/>
</dbReference>
<dbReference type="AlphaFoldDB" id="A0A9X4H130"/>
<accession>A0A9X4H130</accession>
<dbReference type="PANTHER" id="PTHR10629">
    <property type="entry name" value="CYTOSINE-SPECIFIC METHYLTRANSFERASE"/>
    <property type="match status" value="1"/>
</dbReference>
<feature type="active site" evidence="5">
    <location>
        <position position="83"/>
    </location>
</feature>
<keyword evidence="2 5" id="KW-0808">Transferase</keyword>
<dbReference type="EMBL" id="JAKOAV010000006">
    <property type="protein sequence ID" value="MDF9407740.1"/>
    <property type="molecule type" value="Genomic_DNA"/>
</dbReference>
<dbReference type="CDD" id="cd00315">
    <property type="entry name" value="Cyt_C5_DNA_methylase"/>
    <property type="match status" value="1"/>
</dbReference>
<dbReference type="Gene3D" id="3.40.50.150">
    <property type="entry name" value="Vaccinia Virus protein VP39"/>
    <property type="match status" value="1"/>
</dbReference>
<dbReference type="InterPro" id="IPR050390">
    <property type="entry name" value="C5-Methyltransferase"/>
</dbReference>
<dbReference type="InterPro" id="IPR001525">
    <property type="entry name" value="C5_MeTfrase"/>
</dbReference>
<organism evidence="8 9">
    <name type="scientific">Pelotomaculum isophthalicicum JI</name>
    <dbReference type="NCBI Taxonomy" id="947010"/>
    <lineage>
        <taxon>Bacteria</taxon>
        <taxon>Bacillati</taxon>
        <taxon>Bacillota</taxon>
        <taxon>Clostridia</taxon>
        <taxon>Eubacteriales</taxon>
        <taxon>Desulfotomaculaceae</taxon>
        <taxon>Pelotomaculum</taxon>
    </lineage>
</organism>
<dbReference type="PROSITE" id="PS00094">
    <property type="entry name" value="C5_MTASE_1"/>
    <property type="match status" value="1"/>
</dbReference>
<keyword evidence="3 5" id="KW-0949">S-adenosyl-L-methionine</keyword>
<comment type="caution">
    <text evidence="8">The sequence shown here is derived from an EMBL/GenBank/DDBJ whole genome shotgun (WGS) entry which is preliminary data.</text>
</comment>
<name>A0A9X4H130_9FIRM</name>
<evidence type="ECO:0000256" key="1">
    <source>
        <dbReference type="ARBA" id="ARBA00022603"/>
    </source>
</evidence>
<dbReference type="Gene3D" id="3.90.120.10">
    <property type="entry name" value="DNA Methylase, subunit A, domain 2"/>
    <property type="match status" value="1"/>
</dbReference>
<dbReference type="Pfam" id="PF00145">
    <property type="entry name" value="DNA_methylase"/>
    <property type="match status" value="1"/>
</dbReference>
<evidence type="ECO:0000256" key="3">
    <source>
        <dbReference type="ARBA" id="ARBA00022691"/>
    </source>
</evidence>
<keyword evidence="9" id="KW-1185">Reference proteome</keyword>
<keyword evidence="1 5" id="KW-0489">Methyltransferase</keyword>
<evidence type="ECO:0000256" key="5">
    <source>
        <dbReference type="PROSITE-ProRule" id="PRU01016"/>
    </source>
</evidence>
<evidence type="ECO:0000256" key="7">
    <source>
        <dbReference type="RuleBase" id="RU000417"/>
    </source>
</evidence>
<evidence type="ECO:0000256" key="4">
    <source>
        <dbReference type="ARBA" id="ARBA00022747"/>
    </source>
</evidence>
<dbReference type="PROSITE" id="PS51679">
    <property type="entry name" value="SAM_MT_C5"/>
    <property type="match status" value="1"/>
</dbReference>
<gene>
    <name evidence="8" type="ORF">L7E55_05100</name>
</gene>
<dbReference type="PANTHER" id="PTHR10629:SF52">
    <property type="entry name" value="DNA (CYTOSINE-5)-METHYLTRANSFERASE 1"/>
    <property type="match status" value="1"/>
</dbReference>
<dbReference type="GO" id="GO:0009307">
    <property type="term" value="P:DNA restriction-modification system"/>
    <property type="evidence" value="ECO:0007669"/>
    <property type="project" value="UniProtKB-KW"/>
</dbReference>
<sequence length="404" mass="45630">MVRCLTNRILKKKPTVLSMFSGCGGLDLGFVQAGFDIVWANDINPDACLTYRQNIGKINEGDIFTFNIPEIDGLDVLTAGFPCQPFSNAGKRLGVNDSRGRLFEVCLRYVDVLRPKIVMFENVRGLLTIRNQNGVRLIEDICSSLTDSGYEVHFKLVNAASYGVPQNRLRIIIVAVAKNFKERDFRFPSPVIGADLTLGSCLNVSPETPNQNDLLKLNPQAVYLGSLVPEGGSWKDIPYDLLPDRLKRIRDNMRKYRWPNFYRRFARNEVAGTVTAAFKPENAGVWHPIEDRVLSAREIARIQSFPDTFVFRGSSVKAIYEMIGNAVAPRLAKAFADMFLHILEGRQEMIGAPLIQYSKLNLNKKPIRPGDPEILFDYPPEKRNVKELIRYENLELNFEVVGEA</sequence>
<comment type="similarity">
    <text evidence="5 6">Belongs to the class I-like SAM-binding methyltransferase superfamily. C5-methyltransferase family.</text>
</comment>
<dbReference type="RefSeq" id="WP_277442981.1">
    <property type="nucleotide sequence ID" value="NZ_JAKOAV010000006.1"/>
</dbReference>
<dbReference type="GO" id="GO:0003677">
    <property type="term" value="F:DNA binding"/>
    <property type="evidence" value="ECO:0007669"/>
    <property type="project" value="TreeGrafter"/>
</dbReference>
<comment type="catalytic activity">
    <reaction evidence="7">
        <text>a 2'-deoxycytidine in DNA + S-adenosyl-L-methionine = a 5-methyl-2'-deoxycytidine in DNA + S-adenosyl-L-homocysteine + H(+)</text>
        <dbReference type="Rhea" id="RHEA:13681"/>
        <dbReference type="Rhea" id="RHEA-COMP:11369"/>
        <dbReference type="Rhea" id="RHEA-COMP:11370"/>
        <dbReference type="ChEBI" id="CHEBI:15378"/>
        <dbReference type="ChEBI" id="CHEBI:57856"/>
        <dbReference type="ChEBI" id="CHEBI:59789"/>
        <dbReference type="ChEBI" id="CHEBI:85452"/>
        <dbReference type="ChEBI" id="CHEBI:85454"/>
        <dbReference type="EC" id="2.1.1.37"/>
    </reaction>
</comment>
<evidence type="ECO:0000313" key="8">
    <source>
        <dbReference type="EMBL" id="MDF9407740.1"/>
    </source>
</evidence>
<dbReference type="InterPro" id="IPR029063">
    <property type="entry name" value="SAM-dependent_MTases_sf"/>
</dbReference>
<dbReference type="NCBIfam" id="TIGR00675">
    <property type="entry name" value="dcm"/>
    <property type="match status" value="1"/>
</dbReference>
<evidence type="ECO:0000256" key="2">
    <source>
        <dbReference type="ARBA" id="ARBA00022679"/>
    </source>
</evidence>
<dbReference type="Proteomes" id="UP001154312">
    <property type="component" value="Unassembled WGS sequence"/>
</dbReference>
<reference evidence="8" key="1">
    <citation type="submission" date="2022-02" db="EMBL/GenBank/DDBJ databases">
        <authorList>
            <person name="Leng L."/>
        </authorList>
    </citation>
    <scope>NUCLEOTIDE SEQUENCE</scope>
    <source>
        <strain evidence="8">JI</strain>
    </source>
</reference>
<evidence type="ECO:0000313" key="9">
    <source>
        <dbReference type="Proteomes" id="UP001154312"/>
    </source>
</evidence>